<evidence type="ECO:0000313" key="2">
    <source>
        <dbReference type="Proteomes" id="UP000034164"/>
    </source>
</evidence>
<dbReference type="OrthoDB" id="4191186at2759"/>
<name>A0A0G2I869_9EURO</name>
<organism evidence="1 2">
    <name type="scientific">[Emmonsia] crescens</name>
    <dbReference type="NCBI Taxonomy" id="73230"/>
    <lineage>
        <taxon>Eukaryota</taxon>
        <taxon>Fungi</taxon>
        <taxon>Dikarya</taxon>
        <taxon>Ascomycota</taxon>
        <taxon>Pezizomycotina</taxon>
        <taxon>Eurotiomycetes</taxon>
        <taxon>Eurotiomycetidae</taxon>
        <taxon>Onygenales</taxon>
        <taxon>Ajellomycetaceae</taxon>
        <taxon>Emergomyces</taxon>
    </lineage>
</organism>
<sequence>MSTHDTEQIRLALHILSTAPEDIIRAVRSEVLTVLVDLRKKLQLPRDKTVEALDK</sequence>
<accession>A0A0G2I869</accession>
<dbReference type="AlphaFoldDB" id="A0A0G2I869"/>
<feature type="non-terminal residue" evidence="1">
    <location>
        <position position="55"/>
    </location>
</feature>
<dbReference type="EMBL" id="LCZI01000387">
    <property type="protein sequence ID" value="KKZ66822.1"/>
    <property type="molecule type" value="Genomic_DNA"/>
</dbReference>
<evidence type="ECO:0000313" key="1">
    <source>
        <dbReference type="EMBL" id="KKZ66822.1"/>
    </source>
</evidence>
<comment type="caution">
    <text evidence="1">The sequence shown here is derived from an EMBL/GenBank/DDBJ whole genome shotgun (WGS) entry which is preliminary data.</text>
</comment>
<dbReference type="VEuPathDB" id="FungiDB:EMCG_07493"/>
<gene>
    <name evidence="1" type="ORF">EMCG_07493</name>
</gene>
<dbReference type="Proteomes" id="UP000034164">
    <property type="component" value="Unassembled WGS sequence"/>
</dbReference>
<reference evidence="2" key="1">
    <citation type="journal article" date="2015" name="PLoS Genet.">
        <title>The dynamic genome and transcriptome of the human fungal pathogen Blastomyces and close relative Emmonsia.</title>
        <authorList>
            <person name="Munoz J.F."/>
            <person name="Gauthier G.M."/>
            <person name="Desjardins C.A."/>
            <person name="Gallo J.E."/>
            <person name="Holder J."/>
            <person name="Sullivan T.D."/>
            <person name="Marty A.J."/>
            <person name="Carmen J.C."/>
            <person name="Chen Z."/>
            <person name="Ding L."/>
            <person name="Gujja S."/>
            <person name="Magrini V."/>
            <person name="Misas E."/>
            <person name="Mitreva M."/>
            <person name="Priest M."/>
            <person name="Saif S."/>
            <person name="Whiston E.A."/>
            <person name="Young S."/>
            <person name="Zeng Q."/>
            <person name="Goldman W.E."/>
            <person name="Mardis E.R."/>
            <person name="Taylor J.W."/>
            <person name="McEwen J.G."/>
            <person name="Clay O.K."/>
            <person name="Klein B.S."/>
            <person name="Cuomo C.A."/>
        </authorList>
    </citation>
    <scope>NUCLEOTIDE SEQUENCE [LARGE SCALE GENOMIC DNA]</scope>
    <source>
        <strain evidence="2">UAMH 3008</strain>
    </source>
</reference>
<proteinExistence type="predicted"/>
<protein>
    <submittedName>
        <fullName evidence="1">Uncharacterized protein</fullName>
    </submittedName>
</protein>